<evidence type="ECO:0000313" key="3">
    <source>
        <dbReference type="Proteomes" id="UP001589710"/>
    </source>
</evidence>
<feature type="region of interest" description="Disordered" evidence="1">
    <location>
        <begin position="1"/>
        <end position="51"/>
    </location>
</feature>
<proteinExistence type="predicted"/>
<evidence type="ECO:0000313" key="2">
    <source>
        <dbReference type="EMBL" id="MFB9573174.1"/>
    </source>
</evidence>
<dbReference type="RefSeq" id="WP_386143768.1">
    <property type="nucleotide sequence ID" value="NZ_JBHMCG010000056.1"/>
</dbReference>
<sequence>MQRPDSENEPSRLRRVRVPGTVPIPPAVSRRPREEEGQEASGTGEGPEAAE</sequence>
<protein>
    <submittedName>
        <fullName evidence="2">Uncharacterized protein</fullName>
    </submittedName>
</protein>
<feature type="compositionally biased region" description="Basic and acidic residues" evidence="1">
    <location>
        <begin position="1"/>
        <end position="12"/>
    </location>
</feature>
<evidence type="ECO:0000256" key="1">
    <source>
        <dbReference type="SAM" id="MobiDB-lite"/>
    </source>
</evidence>
<gene>
    <name evidence="2" type="ORF">ACFFTL_12810</name>
</gene>
<reference evidence="2 3" key="1">
    <citation type="submission" date="2024-09" db="EMBL/GenBank/DDBJ databases">
        <authorList>
            <person name="Sun Q."/>
            <person name="Mori K."/>
        </authorList>
    </citation>
    <scope>NUCLEOTIDE SEQUENCE [LARGE SCALE GENOMIC DNA]</scope>
    <source>
        <strain evidence="2 3">JCM 3331</strain>
    </source>
</reference>
<name>A0ABV5R8C7_9ACTN</name>
<dbReference type="EMBL" id="JBHMCG010000056">
    <property type="protein sequence ID" value="MFB9573174.1"/>
    <property type="molecule type" value="Genomic_DNA"/>
</dbReference>
<accession>A0ABV5R8C7</accession>
<organism evidence="2 3">
    <name type="scientific">Streptomyces yanii</name>
    <dbReference type="NCBI Taxonomy" id="78510"/>
    <lineage>
        <taxon>Bacteria</taxon>
        <taxon>Bacillati</taxon>
        <taxon>Actinomycetota</taxon>
        <taxon>Actinomycetes</taxon>
        <taxon>Kitasatosporales</taxon>
        <taxon>Streptomycetaceae</taxon>
        <taxon>Streptomyces</taxon>
    </lineage>
</organism>
<keyword evidence="3" id="KW-1185">Reference proteome</keyword>
<dbReference type="Proteomes" id="UP001589710">
    <property type="component" value="Unassembled WGS sequence"/>
</dbReference>
<comment type="caution">
    <text evidence="2">The sequence shown here is derived from an EMBL/GenBank/DDBJ whole genome shotgun (WGS) entry which is preliminary data.</text>
</comment>